<organism evidence="1 2">
    <name type="scientific">Actinacidiphila bryophytorum</name>
    <dbReference type="NCBI Taxonomy" id="1436133"/>
    <lineage>
        <taxon>Bacteria</taxon>
        <taxon>Bacillati</taxon>
        <taxon>Actinomycetota</taxon>
        <taxon>Actinomycetes</taxon>
        <taxon>Kitasatosporales</taxon>
        <taxon>Streptomycetaceae</taxon>
        <taxon>Actinacidiphila</taxon>
    </lineage>
</organism>
<keyword evidence="2" id="KW-1185">Reference proteome</keyword>
<protein>
    <submittedName>
        <fullName evidence="1">N-acetylmuramoyl-L-alanine amidase</fullName>
        <ecNumber evidence="1">3.5.1.28</ecNumber>
    </submittedName>
</protein>
<dbReference type="EC" id="3.5.1.28" evidence="1"/>
<comment type="caution">
    <text evidence="1">The sequence shown here is derived from an EMBL/GenBank/DDBJ whole genome shotgun (WGS) entry which is preliminary data.</text>
</comment>
<dbReference type="AlphaFoldDB" id="A0A9W4H5P3"/>
<keyword evidence="1" id="KW-0378">Hydrolase</keyword>
<accession>A0A9W4H5P3</accession>
<dbReference type="SUPFAM" id="SSF69318">
    <property type="entry name" value="Integrin alpha N-terminal domain"/>
    <property type="match status" value="1"/>
</dbReference>
<dbReference type="Proteomes" id="UP001153328">
    <property type="component" value="Unassembled WGS sequence"/>
</dbReference>
<gene>
    <name evidence="1" type="ORF">SBRY_50868</name>
</gene>
<dbReference type="InterPro" id="IPR028994">
    <property type="entry name" value="Integrin_alpha_N"/>
</dbReference>
<evidence type="ECO:0000313" key="2">
    <source>
        <dbReference type="Proteomes" id="UP001153328"/>
    </source>
</evidence>
<sequence length="178" mass="18977">MLAHTFVGSGWNIFDTLAGAGDVTGDGRPDLVARDPAGALWLYRGTGSTTAPFLARTYVGAGWGGLRHARVTARGRFPDGAGCTLQGIRCGQPERTGAGRRTLGVMTKPSAPKRHLPTSPFKAAVEQAPKEFAEGDQVSHDMYGLGRVTEIEEGVAARVDFGSTRMRILSPYTKMTKL</sequence>
<proteinExistence type="predicted"/>
<name>A0A9W4H5P3_9ACTN</name>
<dbReference type="GO" id="GO:0008745">
    <property type="term" value="F:N-acetylmuramoyl-L-alanine amidase activity"/>
    <property type="evidence" value="ECO:0007669"/>
    <property type="project" value="UniProtKB-EC"/>
</dbReference>
<dbReference type="EMBL" id="CAJVAX010000019">
    <property type="protein sequence ID" value="CAG7652391.1"/>
    <property type="molecule type" value="Genomic_DNA"/>
</dbReference>
<reference evidence="1" key="1">
    <citation type="submission" date="2021-06" db="EMBL/GenBank/DDBJ databases">
        <authorList>
            <person name="Arsene-Ploetze F."/>
        </authorList>
    </citation>
    <scope>NUCLEOTIDE SEQUENCE</scope>
    <source>
        <strain evidence="1">SBRY1</strain>
    </source>
</reference>
<evidence type="ECO:0000313" key="1">
    <source>
        <dbReference type="EMBL" id="CAG7652391.1"/>
    </source>
</evidence>